<dbReference type="GO" id="GO:0046872">
    <property type="term" value="F:metal ion binding"/>
    <property type="evidence" value="ECO:0007669"/>
    <property type="project" value="UniProtKB-KW"/>
</dbReference>
<sequence length="332" mass="35547">MQALQRNPVVGSRRQGKLCSAIGTARRQRASVLVRAKVAADELLAVAKKAAQAGTEVVMAALDKPRSITYKEGTDIVTETDRASEAAVVGAIQAAFPGHAVLGEEGGVLGDVGSDYLWCVDPLDGTVNFAHGYQSFCVSVGVLRHATPVAGCVVEFIGGPKQWTTRTFTASRNGGAFVDGQQIFVSRVKELKDALIATELVYYEDMWPQLSALHRSFTEQCRGVRMSGAAAANLCHLAMGCLDGYWQYNLKPWDAAAGAIILEEAGGRITTADGLAYSVFDRSLVATNDALYEKVLGLTEPQTSRMQAEGVQLGSWCVPKGYRVRSGAQLDR</sequence>
<feature type="binding site" evidence="6">
    <location>
        <position position="123"/>
    </location>
    <ligand>
        <name>Mg(2+)</name>
        <dbReference type="ChEBI" id="CHEBI:18420"/>
        <label>1</label>
        <note>catalytic</note>
    </ligand>
</feature>
<dbReference type="InterPro" id="IPR000760">
    <property type="entry name" value="Inositol_monophosphatase-like"/>
</dbReference>
<dbReference type="GO" id="GO:0008934">
    <property type="term" value="F:inositol monophosphate 1-phosphatase activity"/>
    <property type="evidence" value="ECO:0007669"/>
    <property type="project" value="InterPro"/>
</dbReference>
<keyword evidence="5 6" id="KW-0460">Magnesium</keyword>
<keyword evidence="9" id="KW-1185">Reference proteome</keyword>
<evidence type="ECO:0000256" key="6">
    <source>
        <dbReference type="PIRSR" id="PIRSR600760-2"/>
    </source>
</evidence>
<evidence type="ECO:0000256" key="1">
    <source>
        <dbReference type="ARBA" id="ARBA00001946"/>
    </source>
</evidence>
<dbReference type="Proteomes" id="UP000612055">
    <property type="component" value="Unassembled WGS sequence"/>
</dbReference>
<dbReference type="GO" id="GO:0046854">
    <property type="term" value="P:phosphatidylinositol phosphate biosynthetic process"/>
    <property type="evidence" value="ECO:0007669"/>
    <property type="project" value="InterPro"/>
</dbReference>
<keyword evidence="4 7" id="KW-0378">Hydrolase</keyword>
<dbReference type="CDD" id="cd01639">
    <property type="entry name" value="IMPase"/>
    <property type="match status" value="1"/>
</dbReference>
<accession>A0A835Y1U4</accession>
<feature type="binding site" evidence="6">
    <location>
        <position position="121"/>
    </location>
    <ligand>
        <name>Mg(2+)</name>
        <dbReference type="ChEBI" id="CHEBI:18420"/>
        <label>1</label>
        <note>catalytic</note>
    </ligand>
</feature>
<comment type="catalytic activity">
    <reaction evidence="7">
        <text>a myo-inositol phosphate + H2O = myo-inositol + phosphate</text>
        <dbReference type="Rhea" id="RHEA:24056"/>
        <dbReference type="ChEBI" id="CHEBI:15377"/>
        <dbReference type="ChEBI" id="CHEBI:17268"/>
        <dbReference type="ChEBI" id="CHEBI:43474"/>
        <dbReference type="ChEBI" id="CHEBI:84139"/>
        <dbReference type="EC" id="3.1.3.25"/>
    </reaction>
</comment>
<dbReference type="Pfam" id="PF00459">
    <property type="entry name" value="Inositol_P"/>
    <property type="match status" value="1"/>
</dbReference>
<dbReference type="InterPro" id="IPR020583">
    <property type="entry name" value="Inositol_monoP_metal-BS"/>
</dbReference>
<dbReference type="SUPFAM" id="SSF56655">
    <property type="entry name" value="Carbohydrate phosphatase"/>
    <property type="match status" value="1"/>
</dbReference>
<dbReference type="PROSITE" id="PS00629">
    <property type="entry name" value="IMP_1"/>
    <property type="match status" value="1"/>
</dbReference>
<gene>
    <name evidence="8" type="ORF">HYH03_012010</name>
</gene>
<dbReference type="GO" id="GO:0007165">
    <property type="term" value="P:signal transduction"/>
    <property type="evidence" value="ECO:0007669"/>
    <property type="project" value="TreeGrafter"/>
</dbReference>
<name>A0A835Y1U4_9CHLO</name>
<evidence type="ECO:0000256" key="7">
    <source>
        <dbReference type="RuleBase" id="RU364068"/>
    </source>
</evidence>
<dbReference type="EMBL" id="JAEHOE010000072">
    <property type="protein sequence ID" value="KAG2489559.1"/>
    <property type="molecule type" value="Genomic_DNA"/>
</dbReference>
<organism evidence="8 9">
    <name type="scientific">Edaphochlamys debaryana</name>
    <dbReference type="NCBI Taxonomy" id="47281"/>
    <lineage>
        <taxon>Eukaryota</taxon>
        <taxon>Viridiplantae</taxon>
        <taxon>Chlorophyta</taxon>
        <taxon>core chlorophytes</taxon>
        <taxon>Chlorophyceae</taxon>
        <taxon>CS clade</taxon>
        <taxon>Chlamydomonadales</taxon>
        <taxon>Chlamydomonadales incertae sedis</taxon>
        <taxon>Edaphochlamys</taxon>
    </lineage>
</organism>
<comment type="similarity">
    <text evidence="2 7">Belongs to the inositol monophosphatase superfamily.</text>
</comment>
<feature type="binding site" evidence="6">
    <location>
        <position position="104"/>
    </location>
    <ligand>
        <name>Mg(2+)</name>
        <dbReference type="ChEBI" id="CHEBI:18420"/>
        <label>1</label>
        <note>catalytic</note>
    </ligand>
</feature>
<dbReference type="InterPro" id="IPR033942">
    <property type="entry name" value="IMPase"/>
</dbReference>
<dbReference type="FunFam" id="3.30.540.10:FF:000003">
    <property type="entry name" value="Inositol-1-monophosphatase"/>
    <property type="match status" value="1"/>
</dbReference>
<dbReference type="Gene3D" id="3.30.540.10">
    <property type="entry name" value="Fructose-1,6-Bisphosphatase, subunit A, domain 1"/>
    <property type="match status" value="1"/>
</dbReference>
<comment type="caution">
    <text evidence="8">The sequence shown here is derived from an EMBL/GenBank/DDBJ whole genome shotgun (WGS) entry which is preliminary data.</text>
</comment>
<proteinExistence type="inferred from homology"/>
<keyword evidence="3 6" id="KW-0479">Metal-binding</keyword>
<evidence type="ECO:0000313" key="8">
    <source>
        <dbReference type="EMBL" id="KAG2489559.1"/>
    </source>
</evidence>
<dbReference type="PRINTS" id="PR00377">
    <property type="entry name" value="IMPHPHTASES"/>
</dbReference>
<dbReference type="InterPro" id="IPR020550">
    <property type="entry name" value="Inositol_monophosphatase_CS"/>
</dbReference>
<feature type="binding site" evidence="6">
    <location>
        <position position="124"/>
    </location>
    <ligand>
        <name>Mg(2+)</name>
        <dbReference type="ChEBI" id="CHEBI:18420"/>
        <label>1</label>
        <note>catalytic</note>
    </ligand>
</feature>
<dbReference type="AlphaFoldDB" id="A0A835Y1U4"/>
<evidence type="ECO:0000256" key="5">
    <source>
        <dbReference type="ARBA" id="ARBA00022842"/>
    </source>
</evidence>
<dbReference type="UniPathway" id="UPA00823">
    <property type="reaction ID" value="UER00788"/>
</dbReference>
<evidence type="ECO:0000256" key="2">
    <source>
        <dbReference type="ARBA" id="ARBA00009759"/>
    </source>
</evidence>
<dbReference type="OrthoDB" id="10254945at2759"/>
<evidence type="ECO:0000256" key="3">
    <source>
        <dbReference type="ARBA" id="ARBA00022723"/>
    </source>
</evidence>
<comment type="pathway">
    <text evidence="7">Polyol metabolism; myo-inositol biosynthesis; myo-inositol from D-glucose 6-phosphate: step 2/2.</text>
</comment>
<dbReference type="GO" id="GO:0006021">
    <property type="term" value="P:inositol biosynthetic process"/>
    <property type="evidence" value="ECO:0007669"/>
    <property type="project" value="UniProtKB-UniPathway"/>
</dbReference>
<evidence type="ECO:0000313" key="9">
    <source>
        <dbReference type="Proteomes" id="UP000612055"/>
    </source>
</evidence>
<reference evidence="8" key="1">
    <citation type="journal article" date="2020" name="bioRxiv">
        <title>Comparative genomics of Chlamydomonas.</title>
        <authorList>
            <person name="Craig R.J."/>
            <person name="Hasan A.R."/>
            <person name="Ness R.W."/>
            <person name="Keightley P.D."/>
        </authorList>
    </citation>
    <scope>NUCLEOTIDE SEQUENCE</scope>
    <source>
        <strain evidence="8">CCAP 11/70</strain>
    </source>
</reference>
<dbReference type="Gene3D" id="3.40.190.80">
    <property type="match status" value="1"/>
</dbReference>
<dbReference type="PANTHER" id="PTHR20854:SF17">
    <property type="entry name" value="PHOSPHATASE IMPL1, CHLOROPLASTIC"/>
    <property type="match status" value="1"/>
</dbReference>
<evidence type="ECO:0000256" key="4">
    <source>
        <dbReference type="ARBA" id="ARBA00022801"/>
    </source>
</evidence>
<feature type="binding site" evidence="6">
    <location>
        <position position="254"/>
    </location>
    <ligand>
        <name>Mg(2+)</name>
        <dbReference type="ChEBI" id="CHEBI:18420"/>
        <label>1</label>
        <note>catalytic</note>
    </ligand>
</feature>
<comment type="cofactor">
    <cofactor evidence="1 6 7">
        <name>Mg(2+)</name>
        <dbReference type="ChEBI" id="CHEBI:18420"/>
    </cofactor>
</comment>
<protein>
    <recommendedName>
        <fullName evidence="7">Inositol-1-monophosphatase</fullName>
        <ecNumber evidence="7">3.1.3.25</ecNumber>
    </recommendedName>
</protein>
<dbReference type="PANTHER" id="PTHR20854">
    <property type="entry name" value="INOSITOL MONOPHOSPHATASE"/>
    <property type="match status" value="1"/>
</dbReference>
<dbReference type="PROSITE" id="PS00630">
    <property type="entry name" value="IMP_2"/>
    <property type="match status" value="1"/>
</dbReference>
<dbReference type="EC" id="3.1.3.25" evidence="7"/>